<proteinExistence type="predicted"/>
<feature type="chain" id="PRO_5038665147" description="Lipoprotein" evidence="2">
    <location>
        <begin position="22"/>
        <end position="163"/>
    </location>
</feature>
<accession>A0A5B1LDP7</accession>
<reference evidence="3 4" key="2">
    <citation type="submission" date="2019-09" db="EMBL/GenBank/DDBJ databases">
        <authorList>
            <person name="Jin C."/>
        </authorList>
    </citation>
    <scope>NUCLEOTIDE SEQUENCE [LARGE SCALE GENOMIC DNA]</scope>
    <source>
        <strain evidence="3 4">BN130099</strain>
    </source>
</reference>
<feature type="compositionally biased region" description="Basic and acidic residues" evidence="1">
    <location>
        <begin position="26"/>
        <end position="37"/>
    </location>
</feature>
<dbReference type="InterPro" id="IPR046172">
    <property type="entry name" value="DUF6174"/>
</dbReference>
<gene>
    <name evidence="3" type="ORF">F0U44_09805</name>
</gene>
<keyword evidence="2" id="KW-0732">Signal</keyword>
<keyword evidence="4" id="KW-1185">Reference proteome</keyword>
<comment type="caution">
    <text evidence="3">The sequence shown here is derived from an EMBL/GenBank/DDBJ whole genome shotgun (WGS) entry which is preliminary data.</text>
</comment>
<feature type="region of interest" description="Disordered" evidence="1">
    <location>
        <begin position="23"/>
        <end position="46"/>
    </location>
</feature>
<dbReference type="Pfam" id="PF19671">
    <property type="entry name" value="DUF6174"/>
    <property type="match status" value="1"/>
</dbReference>
<evidence type="ECO:0000256" key="1">
    <source>
        <dbReference type="SAM" id="MobiDB-lite"/>
    </source>
</evidence>
<evidence type="ECO:0000313" key="4">
    <source>
        <dbReference type="Proteomes" id="UP000325003"/>
    </source>
</evidence>
<evidence type="ECO:0008006" key="5">
    <source>
        <dbReference type="Google" id="ProtNLM"/>
    </source>
</evidence>
<protein>
    <recommendedName>
        <fullName evidence="5">Lipoprotein</fullName>
    </recommendedName>
</protein>
<name>A0A5B1LDP7_9ACTN</name>
<dbReference type="Proteomes" id="UP000325003">
    <property type="component" value="Unassembled WGS sequence"/>
</dbReference>
<feature type="signal peptide" evidence="2">
    <location>
        <begin position="1"/>
        <end position="21"/>
    </location>
</feature>
<dbReference type="PROSITE" id="PS51257">
    <property type="entry name" value="PROKAR_LIPOPROTEIN"/>
    <property type="match status" value="1"/>
</dbReference>
<evidence type="ECO:0000313" key="3">
    <source>
        <dbReference type="EMBL" id="KAA1418775.1"/>
    </source>
</evidence>
<sequence length="163" mass="17093">MKILLNAAAAALALTALTGCSGDDGSTAKDPVEKDTSSETTEPTVEPTVGTYPGFDAQDYTYVLAQQCFCPLAGPVKITVEDGEVTSAVVAEGGYGMKKGAEAPEYLWITLDEVIAHANDTDAASIEVDWPAGQDWPNTIAIDNVENATDDEVTYVVSDVQVS</sequence>
<dbReference type="AlphaFoldDB" id="A0A5B1LDP7"/>
<organism evidence="3 4">
    <name type="scientific">Nocardioides humilatus</name>
    <dbReference type="NCBI Taxonomy" id="2607660"/>
    <lineage>
        <taxon>Bacteria</taxon>
        <taxon>Bacillati</taxon>
        <taxon>Actinomycetota</taxon>
        <taxon>Actinomycetes</taxon>
        <taxon>Propionibacteriales</taxon>
        <taxon>Nocardioidaceae</taxon>
        <taxon>Nocardioides</taxon>
    </lineage>
</organism>
<dbReference type="EMBL" id="VUJV01000003">
    <property type="protein sequence ID" value="KAA1418775.1"/>
    <property type="molecule type" value="Genomic_DNA"/>
</dbReference>
<evidence type="ECO:0000256" key="2">
    <source>
        <dbReference type="SAM" id="SignalP"/>
    </source>
</evidence>
<reference evidence="3 4" key="1">
    <citation type="submission" date="2019-09" db="EMBL/GenBank/DDBJ databases">
        <title>Nocardioides panacisoli sp. nov., isolated from the soil of a ginseng field.</title>
        <authorList>
            <person name="Cho C."/>
        </authorList>
    </citation>
    <scope>NUCLEOTIDE SEQUENCE [LARGE SCALE GENOMIC DNA]</scope>
    <source>
        <strain evidence="3 4">BN130099</strain>
    </source>
</reference>
<dbReference type="RefSeq" id="WP_149728115.1">
    <property type="nucleotide sequence ID" value="NZ_VUJV01000003.1"/>
</dbReference>